<keyword evidence="2" id="KW-1185">Reference proteome</keyword>
<gene>
    <name evidence="1" type="ORF">SG34_010590</name>
</gene>
<evidence type="ECO:0000313" key="2">
    <source>
        <dbReference type="Proteomes" id="UP000032352"/>
    </source>
</evidence>
<dbReference type="AlphaFoldDB" id="A0AAE9Z638"/>
<sequence length="113" mass="13315">MAAWDAPAKLRKSIKKHHHIQELDDVAVWPENTQLLCLFMYLDCKWHRNAMSGAHESLRWDAVETAIRRWPDKEALSQYGDENQVFWLLVNMERWALSALNEIRAQQKENGDV</sequence>
<proteinExistence type="predicted"/>
<evidence type="ECO:0000313" key="1">
    <source>
        <dbReference type="EMBL" id="WDE07293.1"/>
    </source>
</evidence>
<name>A0AAE9Z638_9GAMM</name>
<organism evidence="1 2">
    <name type="scientific">Thalassomonas viridans</name>
    <dbReference type="NCBI Taxonomy" id="137584"/>
    <lineage>
        <taxon>Bacteria</taxon>
        <taxon>Pseudomonadati</taxon>
        <taxon>Pseudomonadota</taxon>
        <taxon>Gammaproteobacteria</taxon>
        <taxon>Alteromonadales</taxon>
        <taxon>Colwelliaceae</taxon>
        <taxon>Thalassomonas</taxon>
    </lineage>
</organism>
<dbReference type="Pfam" id="PF08809">
    <property type="entry name" value="DUF1799"/>
    <property type="match status" value="1"/>
</dbReference>
<reference evidence="1 2" key="1">
    <citation type="journal article" date="2015" name="Genome Announc.">
        <title>Draft Genome Sequences of Marine Isolates of Thalassomonas viridans and Thalassomonas actiniarum.</title>
        <authorList>
            <person name="Olonade I."/>
            <person name="van Zyl L.J."/>
            <person name="Trindade M."/>
        </authorList>
    </citation>
    <scope>NUCLEOTIDE SEQUENCE [LARGE SCALE GENOMIC DNA]</scope>
    <source>
        <strain evidence="1 2">XOM25</strain>
    </source>
</reference>
<reference evidence="1 2" key="2">
    <citation type="journal article" date="2022" name="Mar. Drugs">
        <title>Bioassay-Guided Fractionation Leads to the Detection of Cholic Acid Generated by the Rare Thalassomonas sp.</title>
        <authorList>
            <person name="Pheiffer F."/>
            <person name="Schneider Y.K."/>
            <person name="Hansen E.H."/>
            <person name="Andersen J.H."/>
            <person name="Isaksson J."/>
            <person name="Busche T."/>
            <person name="R C."/>
            <person name="Kalinowski J."/>
            <person name="Zyl L.V."/>
            <person name="Trindade M."/>
        </authorList>
    </citation>
    <scope>NUCLEOTIDE SEQUENCE [LARGE SCALE GENOMIC DNA]</scope>
    <source>
        <strain evidence="1 2">XOM25</strain>
    </source>
</reference>
<dbReference type="RefSeq" id="WP_161797996.1">
    <property type="nucleotide sequence ID" value="NZ_CP059733.1"/>
</dbReference>
<dbReference type="Proteomes" id="UP000032352">
    <property type="component" value="Chromosome"/>
</dbReference>
<dbReference type="InterPro" id="IPR014915">
    <property type="entry name" value="Phage_TLS_TfmB"/>
</dbReference>
<accession>A0AAE9Z638</accession>
<dbReference type="EMBL" id="CP059733">
    <property type="protein sequence ID" value="WDE07293.1"/>
    <property type="molecule type" value="Genomic_DNA"/>
</dbReference>
<dbReference type="KEGG" id="tvd:SG34_010590"/>
<protein>
    <submittedName>
        <fullName evidence="1">DUF1799 domain-containing protein</fullName>
    </submittedName>
</protein>